<dbReference type="CDD" id="cd14729">
    <property type="entry name" value="RtxA-like"/>
    <property type="match status" value="2"/>
</dbReference>
<dbReference type="OrthoDB" id="5653126at2"/>
<dbReference type="PROSITE" id="PS00307">
    <property type="entry name" value="LECTIN_LEGUME_BETA"/>
    <property type="match status" value="1"/>
</dbReference>
<name>A0A5E6RJ96_PSEFL</name>
<accession>A0A5E6RJ96</accession>
<gene>
    <name evidence="1" type="ORF">PS645_01479</name>
</gene>
<dbReference type="Gene3D" id="3.40.50.11550">
    <property type="match status" value="2"/>
</dbReference>
<dbReference type="InterPro" id="IPR019825">
    <property type="entry name" value="Lectin_legB_Mn/Ca_BS"/>
</dbReference>
<dbReference type="Proteomes" id="UP000325607">
    <property type="component" value="Unassembled WGS sequence"/>
</dbReference>
<evidence type="ECO:0008006" key="3">
    <source>
        <dbReference type="Google" id="ProtNLM"/>
    </source>
</evidence>
<proteinExistence type="predicted"/>
<protein>
    <recommendedName>
        <fullName evidence="3">Toxin</fullName>
    </recommendedName>
</protein>
<dbReference type="EMBL" id="CABVGX010000008">
    <property type="protein sequence ID" value="VVM65135.1"/>
    <property type="molecule type" value="Genomic_DNA"/>
</dbReference>
<dbReference type="SUPFAM" id="SSF159501">
    <property type="entry name" value="EreA/ChaN-like"/>
    <property type="match status" value="2"/>
</dbReference>
<sequence>MSTPNTPSPRPTFQELRTHLLEVDPELRSKTRLPVQMPVELLALEKLNTTLIAANEQLLSQSRSLFQALAQADLTLDSGKALLASLKATLNSDLQRLDEANPVDGLGRKSYFALTAGLTALEQQAAVDVRDYLLSPAEQRMIEDCARGPSFRPGMYSLNFSYQDQTVEFAGAFVLTRKSSPVVDNLVSGQDLGQVLLFTPNRGLEPFDSLAELDLALKAILKVPAGRDEICRHLPVQYQALDAAGIWPLHLLPIEGEPLFEHTYTALLGKRRQDIDRALSLVDNPTQDAALLKSALEDAVKAALPDLSLRLAFRQQRLLERSLYISLPDWYRSADASAQETLSRCIRAYNQARNTLVDLLGPVASPQALTQFQLTEYLDEVLEMHDLDPQHLQVTTRRKVANVGTYEQQRSLVQLCYWGLHAGDELPGSDFLANTTLTYAGAALQGEHADLNAQGLLDMLCEPDLQPRLEFASLQKDMQGQPAIKQAARDLFDQRLVLLAYVAKLRGDLAQADYQLFEDLRAGTNPQLRGQTVLLHGAQLKDLWLLREEDGGGQTRRLLLCTPGSPREQQFIAFATDRECQTHIIAWADDTTRYNNRTMSDYLLEQCPLRYRPKIAAFLAGLGFKPGAKEHEEVTFGPSCALTVCLDAMVVHSQSTAIDDYEYSTPLWYRSAPAADRARLTRLGEDAAGALRVYNAWPDSEANFISFNAYLHAQAKLSLNTLLGRRQNDIDPDTVYVSAPWPLLGGMPRPMSYTRLYRDGYEDNVGFIDAKFSTSATFSGPDGVDLGRLTPQNVARSVTGVWIGQRYTDEVRAKLQSATSPGYTERRNATLAINQLQMKYAALDCCLRGHIARVDLAWLERAIDSLGDTAVATRSLYKVHRLLIDGEWVMGCYLFSHGDNTVFLYTPDAPDGVDMREAKLFNYWLKKVDGVSGYLHSRVTVKGKARVAAFLEAARNGLPEAINRTTPSPARHDPIARVTPLTDLRHQFYNMVLQRKTDDVAATTVNRTQMIMEILWTCVELVTAIATIPFPVLSLSLGGLLAFKDAMLAIHAFQQGDKDGALQHFIGYLGNLGGAVLFDLRPAFKGPFNAISIRPALKAQKQAALLKEFDPRIPVDMKPVLFDAKAFWVKNTPDSLGRYLLYRYDPLTGQMRSTARLVNHSAKGGWVRSGVAGGGRKKYQVPQQEVEQPLALYEISPAQGRDFRAALDPDFTQSLAGHWDEAIAQSAREGAYLELTPLRDSYPNQVKQLTQDAEAFYTSPPARPTREGLPVLAQDASPAAVLATLFPLKKGLIIGAPNSSVASKQLLIDNMQALAQQGLKRVYIENLPADVFRSKLRIINGEVKGNIAHALSRVEDHLTRVDRALGWGTDAPFSYRKLLQEARKHKVAIDGVDASSSYHMEHVLELRGGERFIPRSSKLRNFYSHKALAAKNADEGWIALVDHNRIGRSDELPGLTDLQNVIALRVDDVAPGQTVGVEFDTSSAALSRGDYKLTMAPAAQTLPTAGPSKTVQVPAAASHYSAFDLPAVYKSNLEGLSQWRHPFDPIYAPRTGSPDKDAFEAFIGTRDRLEKTANEAFADYIPPARADFSDLATAASEEVFIEKLYKQKLGLIIGEVHGHSSSKQFLIKHMKLFKAQGVKTLYVEHLLTDLHQAQLEAFFSTQKMPESLKLYLKTQDIGHMYGYGGEHTYTNVVKAANKYGIRVRALDCVSSYNVKGLKGTDPRATLFSYFANEVIKADQAVLGPHKWVAFMGSAHSNMFQGVPGIVQLQDAVSLTVRDVAPGSARALHPGGWEIFEEGIGARGTRAVRSDFKLEVGIAGIPSPQAVTLPDRGRLGAIGSFHFERPSGTEVNLVHRSNSGELITTPIQIDDKGLFFIERWPQMRGKSYPTLQGLGRALQLEVHLTFVL</sequence>
<organism evidence="1 2">
    <name type="scientific">Pseudomonas fluorescens</name>
    <dbReference type="NCBI Taxonomy" id="294"/>
    <lineage>
        <taxon>Bacteria</taxon>
        <taxon>Pseudomonadati</taxon>
        <taxon>Pseudomonadota</taxon>
        <taxon>Gammaproteobacteria</taxon>
        <taxon>Pseudomonadales</taxon>
        <taxon>Pseudomonadaceae</taxon>
        <taxon>Pseudomonas</taxon>
    </lineage>
</organism>
<evidence type="ECO:0000313" key="2">
    <source>
        <dbReference type="Proteomes" id="UP000325607"/>
    </source>
</evidence>
<evidence type="ECO:0000313" key="1">
    <source>
        <dbReference type="EMBL" id="VVM65135.1"/>
    </source>
</evidence>
<reference evidence="1 2" key="1">
    <citation type="submission" date="2019-09" db="EMBL/GenBank/DDBJ databases">
        <authorList>
            <person name="Chandra G."/>
            <person name="Truman W A."/>
        </authorList>
    </citation>
    <scope>NUCLEOTIDE SEQUENCE [LARGE SCALE GENOMIC DNA]</scope>
    <source>
        <strain evidence="1">PS645</strain>
    </source>
</reference>
<dbReference type="RefSeq" id="WP_150579873.1">
    <property type="nucleotide sequence ID" value="NZ_CABVGX010000008.1"/>
</dbReference>